<organism evidence="1 2">
    <name type="scientific">Streptomyces phage Spernnie</name>
    <dbReference type="NCBI Taxonomy" id="2767588"/>
    <lineage>
        <taxon>Viruses</taxon>
        <taxon>Duplodnaviria</taxon>
        <taxon>Heunggongvirae</taxon>
        <taxon>Uroviricota</taxon>
        <taxon>Caudoviricetes</taxon>
        <taxon>Arquatrovirinae</taxon>
        <taxon>Sentinelvirus</taxon>
        <taxon>Sentinelvirus spernnie</taxon>
    </lineage>
</organism>
<evidence type="ECO:0000313" key="1">
    <source>
        <dbReference type="EMBL" id="QPB09623.1"/>
    </source>
</evidence>
<proteinExistence type="predicted"/>
<protein>
    <submittedName>
        <fullName evidence="1">Uncharacterized protein</fullName>
    </submittedName>
</protein>
<dbReference type="Proteomes" id="UP000662797">
    <property type="component" value="Segment"/>
</dbReference>
<gene>
    <name evidence="1" type="ORF">CPT_Spernnie_019</name>
</gene>
<accession>A0A873WH08</accession>
<dbReference type="EMBL" id="MT701594">
    <property type="protein sequence ID" value="QPB09623.1"/>
    <property type="molecule type" value="Genomic_DNA"/>
</dbReference>
<name>A0A873WH08_9CAUD</name>
<reference evidence="1" key="1">
    <citation type="submission" date="2020-07" db="EMBL/GenBank/DDBJ databases">
        <title>Complete genome sequence of Streptomyces phage Spernnie.</title>
        <authorList>
            <person name="Tate N.B."/>
            <person name="Melbern L."/>
            <person name="Clark J.D."/>
            <person name="Hernandez I."/>
            <person name="Liu M."/>
            <person name="Burrowes B.H."/>
        </authorList>
    </citation>
    <scope>NUCLEOTIDE SEQUENCE</scope>
</reference>
<sequence length="128" mass="13186">MGASLYPPPVAPDPTPDVVTSGLTAGAGVTVNNFQGRKINGVCSFGFDLAITTKFNAGATAPYNLADVVIATLPAGYRPARTVTALYSTGYADGECDVTTNGEVTIRTTNTYSLEVGETIRCSGAFVL</sequence>
<keyword evidence="2" id="KW-1185">Reference proteome</keyword>
<evidence type="ECO:0000313" key="2">
    <source>
        <dbReference type="Proteomes" id="UP000662797"/>
    </source>
</evidence>